<dbReference type="InterPro" id="IPR018485">
    <property type="entry name" value="FGGY_C"/>
</dbReference>
<dbReference type="GO" id="GO:0016301">
    <property type="term" value="F:kinase activity"/>
    <property type="evidence" value="ECO:0007669"/>
    <property type="project" value="UniProtKB-KW"/>
</dbReference>
<dbReference type="Gene3D" id="3.30.420.40">
    <property type="match status" value="2"/>
</dbReference>
<dbReference type="eggNOG" id="COG1070">
    <property type="taxonomic scope" value="Bacteria"/>
</dbReference>
<evidence type="ECO:0000259" key="5">
    <source>
        <dbReference type="Pfam" id="PF02782"/>
    </source>
</evidence>
<evidence type="ECO:0000256" key="3">
    <source>
        <dbReference type="ARBA" id="ARBA00022777"/>
    </source>
</evidence>
<keyword evidence="7" id="KW-1185">Reference proteome</keyword>
<sequence length="473" mass="51914">MILTLDIGTTTLKGALFDDAGTLCSFKYATVPSQGFLIDPFQWSLALKTVCSSFPSLSEVDTVTISGNGPTLVPVFGNVEDRGGILSCDSAMARLWHDRRATQESEEVSRLANSFVDASFSLPKALYVYNREPEIYEKTKFFLSSYDFFNYLLTGEAKTILHAKGSERWYWNDMILEQLALDKTKFPAFCYPGQLIGTVSSLASLCLGIGAGATVYAGAPDFFVSILGTGAVSLGRVCDRSGTSEGINLCTKEPLGDNRLMAYRHPIKPYYNVSGIISSSGQAILWAKNLFGLKEASYDRLYEEMAEAKPGSGNLIFLPYLCGERAPIWDAKARGVFNGLALETGRAEMLRSVAEGVCFAMRDVITVMEDLGAKVGELRLSGGPTHSTFLNQLKADITRREVLIPMITDAELVGDLIIAQTAKNRYASLSEAAEDLVSIKKRYTPNPAVQGLYEDLFAVYRSTYQKLKERKSQ</sequence>
<accession>G8QTR4</accession>
<name>G8QTR4_SPHPG</name>
<dbReference type="GO" id="GO:0005975">
    <property type="term" value="P:carbohydrate metabolic process"/>
    <property type="evidence" value="ECO:0007669"/>
    <property type="project" value="InterPro"/>
</dbReference>
<comment type="similarity">
    <text evidence="1">Belongs to the FGGY kinase family.</text>
</comment>
<keyword evidence="3 6" id="KW-0418">Kinase</keyword>
<dbReference type="Pfam" id="PF00370">
    <property type="entry name" value="FGGY_N"/>
    <property type="match status" value="1"/>
</dbReference>
<dbReference type="PIRSF" id="PIRSF000538">
    <property type="entry name" value="GlpK"/>
    <property type="match status" value="1"/>
</dbReference>
<dbReference type="InterPro" id="IPR018484">
    <property type="entry name" value="FGGY_N"/>
</dbReference>
<keyword evidence="2" id="KW-0808">Transferase</keyword>
<dbReference type="EMBL" id="CP003155">
    <property type="protein sequence ID" value="AEV28029.1"/>
    <property type="molecule type" value="Genomic_DNA"/>
</dbReference>
<evidence type="ECO:0000313" key="7">
    <source>
        <dbReference type="Proteomes" id="UP000005632"/>
    </source>
</evidence>
<dbReference type="Proteomes" id="UP000005632">
    <property type="component" value="Chromosome"/>
</dbReference>
<dbReference type="PANTHER" id="PTHR43095">
    <property type="entry name" value="SUGAR KINASE"/>
    <property type="match status" value="1"/>
</dbReference>
<dbReference type="PANTHER" id="PTHR43095:SF2">
    <property type="entry name" value="GLUCONOKINASE"/>
    <property type="match status" value="1"/>
</dbReference>
<evidence type="ECO:0000313" key="6">
    <source>
        <dbReference type="EMBL" id="AEV28029.1"/>
    </source>
</evidence>
<feature type="domain" description="Carbohydrate kinase FGGY C-terminal" evidence="5">
    <location>
        <begin position="241"/>
        <end position="420"/>
    </location>
</feature>
<dbReference type="AlphaFoldDB" id="G8QTR4"/>
<dbReference type="InterPro" id="IPR050406">
    <property type="entry name" value="FGGY_Carb_Kinase"/>
</dbReference>
<dbReference type="STRING" id="158190.SpiGrapes_0165"/>
<dbReference type="SUPFAM" id="SSF53067">
    <property type="entry name" value="Actin-like ATPase domain"/>
    <property type="match status" value="2"/>
</dbReference>
<organism evidence="6 7">
    <name type="scientific">Sphaerochaeta pleomorpha (strain ATCC BAA-1885 / DSM 22778 / Grapes)</name>
    <dbReference type="NCBI Taxonomy" id="158190"/>
    <lineage>
        <taxon>Bacteria</taxon>
        <taxon>Pseudomonadati</taxon>
        <taxon>Spirochaetota</taxon>
        <taxon>Spirochaetia</taxon>
        <taxon>Spirochaetales</taxon>
        <taxon>Sphaerochaetaceae</taxon>
        <taxon>Sphaerochaeta</taxon>
    </lineage>
</organism>
<evidence type="ECO:0000256" key="2">
    <source>
        <dbReference type="ARBA" id="ARBA00022679"/>
    </source>
</evidence>
<reference evidence="6 7" key="1">
    <citation type="submission" date="2011-11" db="EMBL/GenBank/DDBJ databases">
        <title>Complete sequence of Spirochaeta sp. grapes.</title>
        <authorList>
            <consortium name="US DOE Joint Genome Institute"/>
            <person name="Lucas S."/>
            <person name="Han J."/>
            <person name="Lapidus A."/>
            <person name="Cheng J.-F."/>
            <person name="Goodwin L."/>
            <person name="Pitluck S."/>
            <person name="Peters L."/>
            <person name="Ovchinnikova G."/>
            <person name="Munk A.C."/>
            <person name="Detter J.C."/>
            <person name="Han C."/>
            <person name="Tapia R."/>
            <person name="Land M."/>
            <person name="Hauser L."/>
            <person name="Kyrpides N."/>
            <person name="Ivanova N."/>
            <person name="Pagani I."/>
            <person name="Ritalahtilisa K."/>
            <person name="Loeffler F."/>
            <person name="Woyke T."/>
        </authorList>
    </citation>
    <scope>NUCLEOTIDE SEQUENCE [LARGE SCALE GENOMIC DNA]</scope>
    <source>
        <strain evidence="7">ATCC BAA-1885 / DSM 22778 / Grapes</strain>
    </source>
</reference>
<dbReference type="InterPro" id="IPR043129">
    <property type="entry name" value="ATPase_NBD"/>
</dbReference>
<dbReference type="KEGG" id="sgp:SpiGrapes_0165"/>
<feature type="domain" description="Carbohydrate kinase FGGY N-terminal" evidence="4">
    <location>
        <begin position="1"/>
        <end position="228"/>
    </location>
</feature>
<gene>
    <name evidence="6" type="ordered locus">SpiGrapes_0165</name>
</gene>
<dbReference type="RefSeq" id="WP_014268878.1">
    <property type="nucleotide sequence ID" value="NC_016633.1"/>
</dbReference>
<dbReference type="HOGENOM" id="CLU_009281_3_3_12"/>
<evidence type="ECO:0000256" key="1">
    <source>
        <dbReference type="ARBA" id="ARBA00009156"/>
    </source>
</evidence>
<protein>
    <submittedName>
        <fullName evidence="6">Pentulose/hexulose kinase</fullName>
    </submittedName>
</protein>
<dbReference type="OrthoDB" id="9805576at2"/>
<dbReference type="InterPro" id="IPR000577">
    <property type="entry name" value="Carb_kinase_FGGY"/>
</dbReference>
<evidence type="ECO:0000259" key="4">
    <source>
        <dbReference type="Pfam" id="PF00370"/>
    </source>
</evidence>
<proteinExistence type="inferred from homology"/>
<dbReference type="Pfam" id="PF02782">
    <property type="entry name" value="FGGY_C"/>
    <property type="match status" value="1"/>
</dbReference>